<dbReference type="RefSeq" id="WP_006213394.1">
    <property type="nucleotide sequence ID" value="NZ_ANHZ02000002.1"/>
</dbReference>
<dbReference type="AlphaFoldDB" id="M2XEV0"/>
<sequence length="83" mass="9362">MQDSAAQESIERVRHRGRGISELSADLLEILRCPLTRGRLLPLDEHHLMSELPHLEGIHPVYEITDGIPHLLPVQAMADRGPR</sequence>
<proteinExistence type="predicted"/>
<gene>
    <name evidence="1" type="ORF">C884_01015</name>
</gene>
<evidence type="ECO:0000313" key="1">
    <source>
        <dbReference type="EMBL" id="EME37641.1"/>
    </source>
</evidence>
<protein>
    <submittedName>
        <fullName evidence="1">Uncharacterized protein</fullName>
    </submittedName>
</protein>
<dbReference type="Gene3D" id="2.20.25.10">
    <property type="match status" value="1"/>
</dbReference>
<dbReference type="EMBL" id="ANHZ02000002">
    <property type="protein sequence ID" value="EME37641.1"/>
    <property type="molecule type" value="Genomic_DNA"/>
</dbReference>
<reference evidence="1 2" key="1">
    <citation type="journal article" date="2014" name="Genome Announc.">
        <title>Draft Genome Sequence of Kocuria palustris PEL.</title>
        <authorList>
            <person name="Sharma G."/>
            <person name="Khatri I."/>
            <person name="Subramanian S."/>
        </authorList>
    </citation>
    <scope>NUCLEOTIDE SEQUENCE [LARGE SCALE GENOMIC DNA]</scope>
    <source>
        <strain evidence="1 2">PEL</strain>
    </source>
</reference>
<name>M2XEV0_9MICC</name>
<comment type="caution">
    <text evidence="1">The sequence shown here is derived from an EMBL/GenBank/DDBJ whole genome shotgun (WGS) entry which is preliminary data.</text>
</comment>
<evidence type="ECO:0000313" key="2">
    <source>
        <dbReference type="Proteomes" id="UP000009877"/>
    </source>
</evidence>
<accession>M2XEV0</accession>
<dbReference type="SUPFAM" id="SSF158997">
    <property type="entry name" value="Trm112p-like"/>
    <property type="match status" value="1"/>
</dbReference>
<keyword evidence="2" id="KW-1185">Reference proteome</keyword>
<dbReference type="Proteomes" id="UP000009877">
    <property type="component" value="Unassembled WGS sequence"/>
</dbReference>
<organism evidence="1 2">
    <name type="scientific">Kocuria palustris PEL</name>
    <dbReference type="NCBI Taxonomy" id="1236550"/>
    <lineage>
        <taxon>Bacteria</taxon>
        <taxon>Bacillati</taxon>
        <taxon>Actinomycetota</taxon>
        <taxon>Actinomycetes</taxon>
        <taxon>Micrococcales</taxon>
        <taxon>Micrococcaceae</taxon>
        <taxon>Kocuria</taxon>
    </lineage>
</organism>